<comment type="caution">
    <text evidence="1">The sequence shown here is derived from an EMBL/GenBank/DDBJ whole genome shotgun (WGS) entry which is preliminary data.</text>
</comment>
<evidence type="ECO:0000313" key="2">
    <source>
        <dbReference type="Proteomes" id="UP000530032"/>
    </source>
</evidence>
<organism evidence="1 2">
    <name type="scientific">Comamonas suwonensis</name>
    <dbReference type="NCBI Taxonomy" id="2606214"/>
    <lineage>
        <taxon>Bacteria</taxon>
        <taxon>Pseudomonadati</taxon>
        <taxon>Pseudomonadota</taxon>
        <taxon>Betaproteobacteria</taxon>
        <taxon>Burkholderiales</taxon>
        <taxon>Comamonadaceae</taxon>
        <taxon>Comamonas</taxon>
    </lineage>
</organism>
<protein>
    <submittedName>
        <fullName evidence="1">Uncharacterized protein</fullName>
    </submittedName>
</protein>
<dbReference type="RefSeq" id="WP_198461796.1">
    <property type="nucleotide sequence ID" value="NZ_JABBCQ020000019.1"/>
</dbReference>
<accession>A0A843B6V8</accession>
<dbReference type="AlphaFoldDB" id="A0A843B6V8"/>
<sequence length="87" mass="9207">MSTSISPMAVRITTARRTGLGMCIVRITRITRIARQHTDLILVTACMAAIVPAKVATGHMVAGTVQAAVVMAVTECNLCRARELAAL</sequence>
<proteinExistence type="predicted"/>
<evidence type="ECO:0000313" key="1">
    <source>
        <dbReference type="EMBL" id="MBI1626483.1"/>
    </source>
</evidence>
<reference evidence="1" key="1">
    <citation type="submission" date="2020-12" db="EMBL/GenBank/DDBJ databases">
        <title>Comamonas sp. nov., isolated from stream water.</title>
        <authorList>
            <person name="Park K.-H."/>
        </authorList>
    </citation>
    <scope>NUCLEOTIDE SEQUENCE</scope>
    <source>
        <strain evidence="1">EJ-4</strain>
    </source>
</reference>
<name>A0A843B6V8_9BURK</name>
<dbReference type="EMBL" id="JABBCQ020000019">
    <property type="protein sequence ID" value="MBI1626483.1"/>
    <property type="molecule type" value="Genomic_DNA"/>
</dbReference>
<dbReference type="Proteomes" id="UP000530032">
    <property type="component" value="Unassembled WGS sequence"/>
</dbReference>
<keyword evidence="2" id="KW-1185">Reference proteome</keyword>
<gene>
    <name evidence="1" type="ORF">HF327_018540</name>
</gene>